<accession>W9QQ26</accession>
<dbReference type="PANTHER" id="PTHR31623:SF128">
    <property type="entry name" value="SALUTARIDINOL 7-O-ACETYLTRANSFERASE-LIKE"/>
    <property type="match status" value="1"/>
</dbReference>
<organism evidence="4 5">
    <name type="scientific">Morus notabilis</name>
    <dbReference type="NCBI Taxonomy" id="981085"/>
    <lineage>
        <taxon>Eukaryota</taxon>
        <taxon>Viridiplantae</taxon>
        <taxon>Streptophyta</taxon>
        <taxon>Embryophyta</taxon>
        <taxon>Tracheophyta</taxon>
        <taxon>Spermatophyta</taxon>
        <taxon>Magnoliopsida</taxon>
        <taxon>eudicotyledons</taxon>
        <taxon>Gunneridae</taxon>
        <taxon>Pentapetalae</taxon>
        <taxon>rosids</taxon>
        <taxon>fabids</taxon>
        <taxon>Rosales</taxon>
        <taxon>Moraceae</taxon>
        <taxon>Moreae</taxon>
        <taxon>Morus</taxon>
    </lineage>
</organism>
<sequence length="439" mass="48866">METKAKIEIISRKAINPFSPTSPQCRNLKFSLLDQIVPPRYTSIILFYTANTNQNIDSSSTAHSEISNSLQKSLSKTLVHFYPFAGRLKDNTCIECSDEGAYFIEARINCQLSEFIKEPDPNFLSHLLPTSDPKGAELVGRVVLLIQLTVFKCGGTAVSVCASHKIADASSMCEFIKSWAAMARDHDEVVHPEFIGASMMRPTTDPSIEGRLEAPGESFVTKRFVFDVSKLANLKAKIGSGVPQLVPTNVELVSAIFLRCAIAACQSTTGCLKPSLLYQTVNLRTRMVPPVPEAAIGNLIWGFPVVVEEASKMEVGDIVVKMRKGLIDFCNEKANRFKGEDGYSFVFESFKVGESLKMGMNMYFCSSWCKFPFYEVDFGWGKPTWITCPMYSMNAITLMDTKRGERIEAWVTLEKQEMAMFETNEELLAFASINPSLIT</sequence>
<evidence type="ECO:0000313" key="5">
    <source>
        <dbReference type="Proteomes" id="UP000030645"/>
    </source>
</evidence>
<evidence type="ECO:0000256" key="2">
    <source>
        <dbReference type="ARBA" id="ARBA00022679"/>
    </source>
</evidence>
<dbReference type="GO" id="GO:0016746">
    <property type="term" value="F:acyltransferase activity"/>
    <property type="evidence" value="ECO:0007669"/>
    <property type="project" value="UniProtKB-KW"/>
</dbReference>
<dbReference type="KEGG" id="mnt:21389699"/>
<dbReference type="Proteomes" id="UP000030645">
    <property type="component" value="Unassembled WGS sequence"/>
</dbReference>
<evidence type="ECO:0000313" key="4">
    <source>
        <dbReference type="EMBL" id="EXB49715.1"/>
    </source>
</evidence>
<dbReference type="InterPro" id="IPR023213">
    <property type="entry name" value="CAT-like_dom_sf"/>
</dbReference>
<gene>
    <name evidence="4" type="ORF">L484_006266</name>
</gene>
<evidence type="ECO:0000256" key="3">
    <source>
        <dbReference type="ARBA" id="ARBA00023315"/>
    </source>
</evidence>
<dbReference type="AlphaFoldDB" id="W9QQ26"/>
<dbReference type="EMBL" id="KE343947">
    <property type="protein sequence ID" value="EXB49715.1"/>
    <property type="molecule type" value="Genomic_DNA"/>
</dbReference>
<proteinExistence type="inferred from homology"/>
<name>W9QQ26_9ROSA</name>
<keyword evidence="2 4" id="KW-0808">Transferase</keyword>
<keyword evidence="3 4" id="KW-0012">Acyltransferase</keyword>
<evidence type="ECO:0000256" key="1">
    <source>
        <dbReference type="ARBA" id="ARBA00009861"/>
    </source>
</evidence>
<dbReference type="OrthoDB" id="671439at2759"/>
<comment type="similarity">
    <text evidence="1">Belongs to the plant acyltransferase family.</text>
</comment>
<dbReference type="Gene3D" id="3.30.559.10">
    <property type="entry name" value="Chloramphenicol acetyltransferase-like domain"/>
    <property type="match status" value="2"/>
</dbReference>
<reference evidence="5" key="1">
    <citation type="submission" date="2013-01" db="EMBL/GenBank/DDBJ databases">
        <title>Draft Genome Sequence of a Mulberry Tree, Morus notabilis C.K. Schneid.</title>
        <authorList>
            <person name="He N."/>
            <person name="Zhao S."/>
        </authorList>
    </citation>
    <scope>NUCLEOTIDE SEQUENCE</scope>
</reference>
<dbReference type="STRING" id="981085.W9QQ26"/>
<dbReference type="Pfam" id="PF02458">
    <property type="entry name" value="Transferase"/>
    <property type="match status" value="1"/>
</dbReference>
<keyword evidence="5" id="KW-1185">Reference proteome</keyword>
<protein>
    <submittedName>
        <fullName evidence="4">BAHD acyltransferase</fullName>
    </submittedName>
</protein>
<dbReference type="eggNOG" id="ENOG502QQQA">
    <property type="taxonomic scope" value="Eukaryota"/>
</dbReference>
<dbReference type="PANTHER" id="PTHR31623">
    <property type="entry name" value="F21J9.9"/>
    <property type="match status" value="1"/>
</dbReference>